<accession>A0A8J2UFK1</accession>
<reference evidence="1" key="1">
    <citation type="journal article" date="2014" name="Int. J. Syst. Evol. Microbiol.">
        <title>Complete genome sequence of Corynebacterium casei LMG S-19264T (=DSM 44701T), isolated from a smear-ripened cheese.</title>
        <authorList>
            <consortium name="US DOE Joint Genome Institute (JGI-PGF)"/>
            <person name="Walter F."/>
            <person name="Albersmeier A."/>
            <person name="Kalinowski J."/>
            <person name="Ruckert C."/>
        </authorList>
    </citation>
    <scope>NUCLEOTIDE SEQUENCE</scope>
    <source>
        <strain evidence="1">CGMCC 1.15448</strain>
    </source>
</reference>
<sequence>MCKILEKNNIVFAASGYIKNNKYDVISSIKKGIGNRVKLDLETRTSILDSTLSSLKEEMKLMKFYFRKEYDSIIMTKGPIVTVFIIGSVSDTPTAFIYPLVCIDLGNDILIKPIDFPPFKAKDSDNVLIDGDIDTVNNPYNKNLAKVKGAEQERYAIGLIAWQARKNSMFVDTPVSMVKVTKKGIIWRHKGVCQ</sequence>
<gene>
    <name evidence="1" type="ORF">GCM10011511_37630</name>
</gene>
<keyword evidence="2" id="KW-1185">Reference proteome</keyword>
<reference evidence="1" key="2">
    <citation type="submission" date="2020-09" db="EMBL/GenBank/DDBJ databases">
        <authorList>
            <person name="Sun Q."/>
            <person name="Zhou Y."/>
        </authorList>
    </citation>
    <scope>NUCLEOTIDE SEQUENCE</scope>
    <source>
        <strain evidence="1">CGMCC 1.15448</strain>
    </source>
</reference>
<evidence type="ECO:0000313" key="2">
    <source>
        <dbReference type="Proteomes" id="UP000607559"/>
    </source>
</evidence>
<proteinExistence type="predicted"/>
<organism evidence="1 2">
    <name type="scientific">Puia dinghuensis</name>
    <dbReference type="NCBI Taxonomy" id="1792502"/>
    <lineage>
        <taxon>Bacteria</taxon>
        <taxon>Pseudomonadati</taxon>
        <taxon>Bacteroidota</taxon>
        <taxon>Chitinophagia</taxon>
        <taxon>Chitinophagales</taxon>
        <taxon>Chitinophagaceae</taxon>
        <taxon>Puia</taxon>
    </lineage>
</organism>
<protein>
    <submittedName>
        <fullName evidence="1">Uncharacterized protein</fullName>
    </submittedName>
</protein>
<dbReference type="AlphaFoldDB" id="A0A8J2UFK1"/>
<comment type="caution">
    <text evidence="1">The sequence shown here is derived from an EMBL/GenBank/DDBJ whole genome shotgun (WGS) entry which is preliminary data.</text>
</comment>
<evidence type="ECO:0000313" key="1">
    <source>
        <dbReference type="EMBL" id="GGB10524.1"/>
    </source>
</evidence>
<dbReference type="Proteomes" id="UP000607559">
    <property type="component" value="Unassembled WGS sequence"/>
</dbReference>
<name>A0A8J2UFK1_9BACT</name>
<dbReference type="EMBL" id="BMJC01000004">
    <property type="protein sequence ID" value="GGB10524.1"/>
    <property type="molecule type" value="Genomic_DNA"/>
</dbReference>